<proteinExistence type="predicted"/>
<accession>A6J448</accession>
<name>A6J448_RAT</name>
<protein>
    <submittedName>
        <fullName evidence="1">RCG58269</fullName>
    </submittedName>
</protein>
<dbReference type="EMBL" id="CH473975">
    <property type="protein sequence ID" value="EDL95371.1"/>
    <property type="molecule type" value="Genomic_DNA"/>
</dbReference>
<evidence type="ECO:0000313" key="1">
    <source>
        <dbReference type="EMBL" id="EDL95371.1"/>
    </source>
</evidence>
<gene>
    <name evidence="1" type="ORF">rCG_58269</name>
</gene>
<dbReference type="Proteomes" id="UP000234681">
    <property type="component" value="Chromosome 8"/>
</dbReference>
<organism evidence="1 2">
    <name type="scientific">Rattus norvegicus</name>
    <name type="common">Rat</name>
    <dbReference type="NCBI Taxonomy" id="10116"/>
    <lineage>
        <taxon>Eukaryota</taxon>
        <taxon>Metazoa</taxon>
        <taxon>Chordata</taxon>
        <taxon>Craniata</taxon>
        <taxon>Vertebrata</taxon>
        <taxon>Euteleostomi</taxon>
        <taxon>Mammalia</taxon>
        <taxon>Eutheria</taxon>
        <taxon>Euarchontoglires</taxon>
        <taxon>Glires</taxon>
        <taxon>Rodentia</taxon>
        <taxon>Myomorpha</taxon>
        <taxon>Muroidea</taxon>
        <taxon>Muridae</taxon>
        <taxon>Murinae</taxon>
        <taxon>Rattus</taxon>
    </lineage>
</organism>
<evidence type="ECO:0000313" key="2">
    <source>
        <dbReference type="Proteomes" id="UP000234681"/>
    </source>
</evidence>
<reference evidence="2" key="1">
    <citation type="submission" date="2005-09" db="EMBL/GenBank/DDBJ databases">
        <authorList>
            <person name="Mural R.J."/>
            <person name="Li P.W."/>
            <person name="Adams M.D."/>
            <person name="Amanatides P.G."/>
            <person name="Baden-Tillson H."/>
            <person name="Barnstead M."/>
            <person name="Chin S.H."/>
            <person name="Dew I."/>
            <person name="Evans C.A."/>
            <person name="Ferriera S."/>
            <person name="Flanigan M."/>
            <person name="Fosler C."/>
            <person name="Glodek A."/>
            <person name="Gu Z."/>
            <person name="Holt R.A."/>
            <person name="Jennings D."/>
            <person name="Kraft C.L."/>
            <person name="Lu F."/>
            <person name="Nguyen T."/>
            <person name="Nusskern D.R."/>
            <person name="Pfannkoch C.M."/>
            <person name="Sitter C."/>
            <person name="Sutton G.G."/>
            <person name="Venter J.C."/>
            <person name="Wang Z."/>
            <person name="Woodage T."/>
            <person name="Zheng X.H."/>
            <person name="Zhong F."/>
        </authorList>
    </citation>
    <scope>NUCLEOTIDE SEQUENCE [LARGE SCALE GENOMIC DNA]</scope>
    <source>
        <strain>BN</strain>
        <strain evidence="2">Sprague-Dawley</strain>
    </source>
</reference>
<dbReference type="AlphaFoldDB" id="A6J448"/>
<sequence>MSHRHHKGAELGVGSRMQLQSLDCSGHCPEARPYCPGLQEETRGHSCP</sequence>